<evidence type="ECO:0000259" key="6">
    <source>
        <dbReference type="Pfam" id="PF01794"/>
    </source>
</evidence>
<evidence type="ECO:0000256" key="1">
    <source>
        <dbReference type="ARBA" id="ARBA00004141"/>
    </source>
</evidence>
<feature type="transmembrane region" description="Helical" evidence="5">
    <location>
        <begin position="173"/>
        <end position="193"/>
    </location>
</feature>
<evidence type="ECO:0000256" key="2">
    <source>
        <dbReference type="ARBA" id="ARBA00022692"/>
    </source>
</evidence>
<dbReference type="EMBL" id="JACJLL010000042">
    <property type="protein sequence ID" value="MBM6819337.1"/>
    <property type="molecule type" value="Genomic_DNA"/>
</dbReference>
<feature type="domain" description="Ferric oxidoreductase" evidence="6">
    <location>
        <begin position="84"/>
        <end position="180"/>
    </location>
</feature>
<dbReference type="RefSeq" id="WP_195964866.1">
    <property type="nucleotide sequence ID" value="NZ_JACJLL010000042.1"/>
</dbReference>
<keyword evidence="8" id="KW-1185">Reference proteome</keyword>
<evidence type="ECO:0000256" key="4">
    <source>
        <dbReference type="ARBA" id="ARBA00023136"/>
    </source>
</evidence>
<feature type="transmembrane region" description="Helical" evidence="5">
    <location>
        <begin position="6"/>
        <end position="21"/>
    </location>
</feature>
<evidence type="ECO:0000313" key="7">
    <source>
        <dbReference type="EMBL" id="MBM6819337.1"/>
    </source>
</evidence>
<comment type="caution">
    <text evidence="7">The sequence shown here is derived from an EMBL/GenBank/DDBJ whole genome shotgun (WGS) entry which is preliminary data.</text>
</comment>
<feature type="transmembrane region" description="Helical" evidence="5">
    <location>
        <begin position="131"/>
        <end position="152"/>
    </location>
</feature>
<evidence type="ECO:0000256" key="5">
    <source>
        <dbReference type="SAM" id="Phobius"/>
    </source>
</evidence>
<gene>
    <name evidence="7" type="ORF">H6A19_08310</name>
</gene>
<comment type="subcellular location">
    <subcellularLocation>
        <location evidence="1">Membrane</location>
        <topology evidence="1">Multi-pass membrane protein</topology>
    </subcellularLocation>
</comment>
<keyword evidence="4 5" id="KW-0472">Membrane</keyword>
<sequence>MNFLISIILTIVIISIGRNFIKTHSKLCYILSAIISIVLIIASYSGVLSNVSPFVKAHILPIFTKSAFATSLFVVVMYTGALKNGSKLMKILMPIRAELSIIASILTLAHNIIFGKYHFVTLFTDPKSMSLNMLLAAIISVVLIAIMLPLMITSFTSIRKKMKYKSWKKIQRFAYVFYGLIYVHIMLIMVPVAKTGNTQYIINVLIYSLVFLIYAVMRINKALNKKSSTKFQTV</sequence>
<keyword evidence="2 5" id="KW-0812">Transmembrane</keyword>
<organism evidence="7 8">
    <name type="scientific">Clostridium saudiense</name>
    <dbReference type="NCBI Taxonomy" id="1414720"/>
    <lineage>
        <taxon>Bacteria</taxon>
        <taxon>Bacillati</taxon>
        <taxon>Bacillota</taxon>
        <taxon>Clostridia</taxon>
        <taxon>Eubacteriales</taxon>
        <taxon>Clostridiaceae</taxon>
        <taxon>Clostridium</taxon>
    </lineage>
</organism>
<dbReference type="Pfam" id="PF01794">
    <property type="entry name" value="Ferric_reduct"/>
    <property type="match status" value="1"/>
</dbReference>
<accession>A0ABS2FH31</accession>
<feature type="transmembrane region" description="Helical" evidence="5">
    <location>
        <begin position="199"/>
        <end position="217"/>
    </location>
</feature>
<proteinExistence type="predicted"/>
<reference evidence="7 8" key="1">
    <citation type="journal article" date="2021" name="Sci. Rep.">
        <title>The distribution of antibiotic resistance genes in chicken gut microbiota commensals.</title>
        <authorList>
            <person name="Juricova H."/>
            <person name="Matiasovicova J."/>
            <person name="Kubasova T."/>
            <person name="Cejkova D."/>
            <person name="Rychlik I."/>
        </authorList>
    </citation>
    <scope>NUCLEOTIDE SEQUENCE [LARGE SCALE GENOMIC DNA]</scope>
    <source>
        <strain evidence="7 8">An435</strain>
    </source>
</reference>
<protein>
    <submittedName>
        <fullName evidence="7">Ferric reductase-like transmembrane domain-containing protein</fullName>
    </submittedName>
</protein>
<keyword evidence="3 5" id="KW-1133">Transmembrane helix</keyword>
<feature type="transmembrane region" description="Helical" evidence="5">
    <location>
        <begin position="59"/>
        <end position="78"/>
    </location>
</feature>
<dbReference type="Proteomes" id="UP000767334">
    <property type="component" value="Unassembled WGS sequence"/>
</dbReference>
<feature type="transmembrane region" description="Helical" evidence="5">
    <location>
        <begin position="99"/>
        <end position="119"/>
    </location>
</feature>
<evidence type="ECO:0000313" key="8">
    <source>
        <dbReference type="Proteomes" id="UP000767334"/>
    </source>
</evidence>
<dbReference type="InterPro" id="IPR013130">
    <property type="entry name" value="Fe3_Rdtase_TM_dom"/>
</dbReference>
<evidence type="ECO:0000256" key="3">
    <source>
        <dbReference type="ARBA" id="ARBA00022989"/>
    </source>
</evidence>
<feature type="transmembrane region" description="Helical" evidence="5">
    <location>
        <begin position="28"/>
        <end position="47"/>
    </location>
</feature>
<name>A0ABS2FH31_9CLOT</name>